<proteinExistence type="predicted"/>
<reference evidence="1 2" key="1">
    <citation type="journal article" date="2016" name="Mol. Biol. Evol.">
        <title>Comparative Genomics of Early-Diverging Mushroom-Forming Fungi Provides Insights into the Origins of Lignocellulose Decay Capabilities.</title>
        <authorList>
            <person name="Nagy L.G."/>
            <person name="Riley R."/>
            <person name="Tritt A."/>
            <person name="Adam C."/>
            <person name="Daum C."/>
            <person name="Floudas D."/>
            <person name="Sun H."/>
            <person name="Yadav J.S."/>
            <person name="Pangilinan J."/>
            <person name="Larsson K.H."/>
            <person name="Matsuura K."/>
            <person name="Barry K."/>
            <person name="Labutti K."/>
            <person name="Kuo R."/>
            <person name="Ohm R.A."/>
            <person name="Bhattacharya S.S."/>
            <person name="Shirouzu T."/>
            <person name="Yoshinaga Y."/>
            <person name="Martin F.M."/>
            <person name="Grigoriev I.V."/>
            <person name="Hibbett D.S."/>
        </authorList>
    </citation>
    <scope>NUCLEOTIDE SEQUENCE [LARGE SCALE GENOMIC DNA]</scope>
    <source>
        <strain evidence="1 2">HHB12029</strain>
    </source>
</reference>
<accession>A0A165I8N6</accession>
<dbReference type="InParanoid" id="A0A165I8N6"/>
<keyword evidence="2" id="KW-1185">Reference proteome</keyword>
<name>A0A165I8N6_EXIGL</name>
<dbReference type="Proteomes" id="UP000077266">
    <property type="component" value="Unassembled WGS sequence"/>
</dbReference>
<evidence type="ECO:0000313" key="1">
    <source>
        <dbReference type="EMBL" id="KZV93056.1"/>
    </source>
</evidence>
<dbReference type="AlphaFoldDB" id="A0A165I8N6"/>
<dbReference type="EMBL" id="KV425996">
    <property type="protein sequence ID" value="KZV93056.1"/>
    <property type="molecule type" value="Genomic_DNA"/>
</dbReference>
<sequence length="276" mass="31523">MALNTDVLRDIFEYVGYSDTAAGVRLSRVSKDARSWLIPRIFKFLVLDNNSFGRLHNAHQHTPPPFGHHVETIAILNTCCVCPHSYSLSIRANRMAYELNSWWLSPNSHASLPELHVISACCYGSAQHEKARTSISRLYLDFASEPPYDAWSTRFPVLTHLGFRELAAKRRLILHQANDLLHRAPPALPLQVLCLRLYTNAPDLRATGIWTALHTLRDGRILLLQTTDRLRAGRDPSQLNGEEKERIFERARDIFRKYVSGVEDPWAVGERVYAKE</sequence>
<evidence type="ECO:0000313" key="2">
    <source>
        <dbReference type="Proteomes" id="UP000077266"/>
    </source>
</evidence>
<gene>
    <name evidence="1" type="ORF">EXIGLDRAFT_768389</name>
</gene>
<protein>
    <submittedName>
        <fullName evidence="1">Uncharacterized protein</fullName>
    </submittedName>
</protein>
<dbReference type="OrthoDB" id="3145912at2759"/>
<organism evidence="1 2">
    <name type="scientific">Exidia glandulosa HHB12029</name>
    <dbReference type="NCBI Taxonomy" id="1314781"/>
    <lineage>
        <taxon>Eukaryota</taxon>
        <taxon>Fungi</taxon>
        <taxon>Dikarya</taxon>
        <taxon>Basidiomycota</taxon>
        <taxon>Agaricomycotina</taxon>
        <taxon>Agaricomycetes</taxon>
        <taxon>Auriculariales</taxon>
        <taxon>Exidiaceae</taxon>
        <taxon>Exidia</taxon>
    </lineage>
</organism>